<dbReference type="VEuPathDB" id="VectorBase:CSON007981"/>
<accession>A0A336M3J4</accession>
<protein>
    <submittedName>
        <fullName evidence="3">CSON007981 protein</fullName>
    </submittedName>
</protein>
<dbReference type="PANTHER" id="PTHR11257">
    <property type="entry name" value="CHEMOSENSORY PROTEIN-RELATED"/>
    <property type="match status" value="1"/>
</dbReference>
<dbReference type="Gene3D" id="1.10.2080.10">
    <property type="entry name" value="Insect odorant-binding protein A10/Ejaculatory bulb-specific protein 3"/>
    <property type="match status" value="1"/>
</dbReference>
<dbReference type="SUPFAM" id="SSF100910">
    <property type="entry name" value="Chemosensory protein Csp2"/>
    <property type="match status" value="1"/>
</dbReference>
<reference evidence="2" key="1">
    <citation type="submission" date="2018-04" db="EMBL/GenBank/DDBJ databases">
        <authorList>
            <person name="Go L.Y."/>
            <person name="Mitchell J.A."/>
        </authorList>
    </citation>
    <scope>NUCLEOTIDE SEQUENCE</scope>
    <source>
        <tissue evidence="2">Whole organism</tissue>
    </source>
</reference>
<reference evidence="3" key="2">
    <citation type="submission" date="2018-07" db="EMBL/GenBank/DDBJ databases">
        <authorList>
            <person name="Quirk P.G."/>
            <person name="Krulwich T.A."/>
        </authorList>
    </citation>
    <scope>NUCLEOTIDE SEQUENCE</scope>
</reference>
<dbReference type="AlphaFoldDB" id="A0A336M3J4"/>
<dbReference type="Pfam" id="PF03392">
    <property type="entry name" value="OS-D"/>
    <property type="match status" value="1"/>
</dbReference>
<gene>
    <name evidence="3" type="primary">CSON007981</name>
</gene>
<proteinExistence type="predicted"/>
<evidence type="ECO:0000256" key="1">
    <source>
        <dbReference type="SAM" id="SignalP"/>
    </source>
</evidence>
<dbReference type="InterPro" id="IPR036682">
    <property type="entry name" value="OS_D_A10/PebIII_sf"/>
</dbReference>
<name>A0A336M3J4_CULSO</name>
<dbReference type="EMBL" id="UFQS01000300">
    <property type="protein sequence ID" value="SSX02603.1"/>
    <property type="molecule type" value="Genomic_DNA"/>
</dbReference>
<dbReference type="InterPro" id="IPR005055">
    <property type="entry name" value="A10/PebIII"/>
</dbReference>
<keyword evidence="1" id="KW-0732">Signal</keyword>
<evidence type="ECO:0000313" key="3">
    <source>
        <dbReference type="EMBL" id="SSX22977.1"/>
    </source>
</evidence>
<evidence type="ECO:0000313" key="2">
    <source>
        <dbReference type="EMBL" id="SSX02603.1"/>
    </source>
</evidence>
<dbReference type="EMBL" id="UFQT01000300">
    <property type="protein sequence ID" value="SSX22977.1"/>
    <property type="molecule type" value="Genomic_DNA"/>
</dbReference>
<organism evidence="3">
    <name type="scientific">Culicoides sonorensis</name>
    <name type="common">Biting midge</name>
    <dbReference type="NCBI Taxonomy" id="179676"/>
    <lineage>
        <taxon>Eukaryota</taxon>
        <taxon>Metazoa</taxon>
        <taxon>Ecdysozoa</taxon>
        <taxon>Arthropoda</taxon>
        <taxon>Hexapoda</taxon>
        <taxon>Insecta</taxon>
        <taxon>Pterygota</taxon>
        <taxon>Neoptera</taxon>
        <taxon>Endopterygota</taxon>
        <taxon>Diptera</taxon>
        <taxon>Nematocera</taxon>
        <taxon>Chironomoidea</taxon>
        <taxon>Ceratopogonidae</taxon>
        <taxon>Ceratopogoninae</taxon>
        <taxon>Culicoides</taxon>
        <taxon>Monoculicoides</taxon>
    </lineage>
</organism>
<dbReference type="OMA" id="QNDCARC"/>
<sequence length="142" mass="16412">MFRLIIFTLYLSSFTLLLTNALPRDLPKYDSRYDNIDVDAILKNERLMKAYIKCLMNEGPCTPDGQLLKDSLPDAIQNDCARCTEKQKSGSDNVMHYIIDKRPADWDVIAKLYDPDNVYLKKFCDEEENKAKHQCTVGLIEK</sequence>
<feature type="chain" id="PRO_5036062300" evidence="1">
    <location>
        <begin position="22"/>
        <end position="142"/>
    </location>
</feature>
<dbReference type="PANTHER" id="PTHR11257:SF12">
    <property type="entry name" value="EJACULATORY BULB-SPECIFIC PROTEIN 3-RELATED"/>
    <property type="match status" value="1"/>
</dbReference>
<feature type="signal peptide" evidence="1">
    <location>
        <begin position="1"/>
        <end position="21"/>
    </location>
</feature>